<dbReference type="EC" id="2.5.1.3" evidence="4"/>
<dbReference type="Proteomes" id="UP000029448">
    <property type="component" value="Unassembled WGS sequence"/>
</dbReference>
<dbReference type="STRING" id="104102.AtDm6_3500"/>
<gene>
    <name evidence="4" type="ORF">AtDm6_3500</name>
</gene>
<dbReference type="AlphaFoldDB" id="A0A094ZDJ7"/>
<dbReference type="Pfam" id="PF02581">
    <property type="entry name" value="TMP-TENI"/>
    <property type="match status" value="1"/>
</dbReference>
<dbReference type="PANTHER" id="PTHR20857">
    <property type="entry name" value="THIAMINE-PHOSPHATE PYROPHOSPHORYLASE"/>
    <property type="match status" value="1"/>
</dbReference>
<keyword evidence="4" id="KW-0808">Transferase</keyword>
<keyword evidence="5" id="KW-1185">Reference proteome</keyword>
<name>A0A094ZDJ7_9PROT</name>
<dbReference type="Gene3D" id="3.20.20.70">
    <property type="entry name" value="Aldolase class I"/>
    <property type="match status" value="1"/>
</dbReference>
<dbReference type="GO" id="GO:0009228">
    <property type="term" value="P:thiamine biosynthetic process"/>
    <property type="evidence" value="ECO:0007669"/>
    <property type="project" value="UniProtKB-KW"/>
</dbReference>
<organism evidence="4 5">
    <name type="scientific">Acetobacter tropicalis</name>
    <dbReference type="NCBI Taxonomy" id="104102"/>
    <lineage>
        <taxon>Bacteria</taxon>
        <taxon>Pseudomonadati</taxon>
        <taxon>Pseudomonadota</taxon>
        <taxon>Alphaproteobacteria</taxon>
        <taxon>Acetobacterales</taxon>
        <taxon>Acetobacteraceae</taxon>
        <taxon>Acetobacter</taxon>
    </lineage>
</organism>
<dbReference type="CDD" id="cd00564">
    <property type="entry name" value="TMP_TenI"/>
    <property type="match status" value="1"/>
</dbReference>
<evidence type="ECO:0000256" key="2">
    <source>
        <dbReference type="ARBA" id="ARBA00022977"/>
    </source>
</evidence>
<evidence type="ECO:0000256" key="1">
    <source>
        <dbReference type="ARBA" id="ARBA00004948"/>
    </source>
</evidence>
<dbReference type="PANTHER" id="PTHR20857:SF23">
    <property type="entry name" value="THIAMINE BIOSYNTHETIC BIFUNCTIONAL ENZYME"/>
    <property type="match status" value="1"/>
</dbReference>
<dbReference type="InterPro" id="IPR036206">
    <property type="entry name" value="ThiamineP_synth_sf"/>
</dbReference>
<dbReference type="GO" id="GO:0005737">
    <property type="term" value="C:cytoplasm"/>
    <property type="evidence" value="ECO:0007669"/>
    <property type="project" value="TreeGrafter"/>
</dbReference>
<accession>A0A094ZDJ7</accession>
<reference evidence="4 5" key="1">
    <citation type="submission" date="2014-06" db="EMBL/GenBank/DDBJ databases">
        <title>Functional and comparative genomic analyses of the Drosophila gut microbiota identify candidate symbiosis factors.</title>
        <authorList>
            <person name="Newell P.D."/>
            <person name="Chaston J.M."/>
            <person name="Douglas A.E."/>
        </authorList>
    </citation>
    <scope>NUCLEOTIDE SEQUENCE [LARGE SCALE GENOMIC DNA]</scope>
    <source>
        <strain evidence="4 5">DmCS_006</strain>
    </source>
</reference>
<keyword evidence="2" id="KW-0784">Thiamine biosynthesis</keyword>
<dbReference type="SUPFAM" id="SSF51391">
    <property type="entry name" value="Thiamin phosphate synthase"/>
    <property type="match status" value="1"/>
</dbReference>
<evidence type="ECO:0000313" key="4">
    <source>
        <dbReference type="EMBL" id="KGB20721.1"/>
    </source>
</evidence>
<dbReference type="InterPro" id="IPR022998">
    <property type="entry name" value="ThiamineP_synth_TenI"/>
</dbReference>
<sequence length="201" mass="21297">MTASDLYLATPILQDGEAFLPDLVRGLAAQPPAALLLRLADAPESRLITQIQKIQPLVQAQDIALMLEDRPALALKTGCDGVHLSTGFAASSVRDVRKSIGDALQLGVAVGASRDAAMRAGEDGADYVCFSAEGAEGTAQDEDEPEDLTALVRWWCLMMELPAVVLAPEPNDVAGFVQAGADFIMPAATFWAHPQDWPSLA</sequence>
<comment type="caution">
    <text evidence="4">The sequence shown here is derived from an EMBL/GenBank/DDBJ whole genome shotgun (WGS) entry which is preliminary data.</text>
</comment>
<dbReference type="PATRIC" id="fig|104102.7.peg.3447"/>
<dbReference type="GeneID" id="89478864"/>
<dbReference type="GO" id="GO:0004789">
    <property type="term" value="F:thiamine-phosphate diphosphorylase activity"/>
    <property type="evidence" value="ECO:0007669"/>
    <property type="project" value="UniProtKB-EC"/>
</dbReference>
<evidence type="ECO:0000313" key="5">
    <source>
        <dbReference type="Proteomes" id="UP000029448"/>
    </source>
</evidence>
<proteinExistence type="predicted"/>
<feature type="domain" description="Thiamine phosphate synthase/TenI" evidence="3">
    <location>
        <begin position="8"/>
        <end position="184"/>
    </location>
</feature>
<dbReference type="InterPro" id="IPR013785">
    <property type="entry name" value="Aldolase_TIM"/>
</dbReference>
<protein>
    <submittedName>
        <fullName evidence="4">Thiamin-phosphate pyrophosphorylase</fullName>
        <ecNumber evidence="4">2.5.1.3</ecNumber>
    </submittedName>
</protein>
<comment type="pathway">
    <text evidence="1">Cofactor biosynthesis; thiamine diphosphate biosynthesis.</text>
</comment>
<dbReference type="RefSeq" id="WP_035382428.1">
    <property type="nucleotide sequence ID" value="NZ_JACAOJ010000029.1"/>
</dbReference>
<dbReference type="EMBL" id="JOKM01000122">
    <property type="protein sequence ID" value="KGB20721.1"/>
    <property type="molecule type" value="Genomic_DNA"/>
</dbReference>
<evidence type="ECO:0000259" key="3">
    <source>
        <dbReference type="Pfam" id="PF02581"/>
    </source>
</evidence>